<dbReference type="EMBL" id="KZ110595">
    <property type="protein sequence ID" value="OSX63238.1"/>
    <property type="molecule type" value="Genomic_DNA"/>
</dbReference>
<dbReference type="Proteomes" id="UP000194127">
    <property type="component" value="Unassembled WGS sequence"/>
</dbReference>
<gene>
    <name evidence="2" type="ORF">POSPLADRAFT_1139060</name>
</gene>
<evidence type="ECO:0000313" key="2">
    <source>
        <dbReference type="EMBL" id="OSX63238.1"/>
    </source>
</evidence>
<proteinExistence type="predicted"/>
<dbReference type="AlphaFoldDB" id="A0A1X6N3Q0"/>
<feature type="region of interest" description="Disordered" evidence="1">
    <location>
        <begin position="1"/>
        <end position="58"/>
    </location>
</feature>
<protein>
    <submittedName>
        <fullName evidence="2">Uncharacterized protein</fullName>
    </submittedName>
</protein>
<accession>A0A1X6N3Q0</accession>
<feature type="region of interest" description="Disordered" evidence="1">
    <location>
        <begin position="137"/>
        <end position="183"/>
    </location>
</feature>
<feature type="region of interest" description="Disordered" evidence="1">
    <location>
        <begin position="764"/>
        <end position="807"/>
    </location>
</feature>
<dbReference type="RefSeq" id="XP_024340032.1">
    <property type="nucleotide sequence ID" value="XM_024484990.1"/>
</dbReference>
<evidence type="ECO:0000313" key="3">
    <source>
        <dbReference type="Proteomes" id="UP000194127"/>
    </source>
</evidence>
<evidence type="ECO:0000256" key="1">
    <source>
        <dbReference type="SAM" id="MobiDB-lite"/>
    </source>
</evidence>
<reference evidence="2 3" key="1">
    <citation type="submission" date="2017-04" db="EMBL/GenBank/DDBJ databases">
        <title>Genome Sequence of the Model Brown-Rot Fungus Postia placenta SB12.</title>
        <authorList>
            <consortium name="DOE Joint Genome Institute"/>
            <person name="Gaskell J."/>
            <person name="Kersten P."/>
            <person name="Larrondo L.F."/>
            <person name="Canessa P."/>
            <person name="Martinez D."/>
            <person name="Hibbett D."/>
            <person name="Schmoll M."/>
            <person name="Kubicek C.P."/>
            <person name="Martinez A.T."/>
            <person name="Yadav J."/>
            <person name="Master E."/>
            <person name="Magnuson J.K."/>
            <person name="James T."/>
            <person name="Yaver D."/>
            <person name="Berka R."/>
            <person name="Labutti K."/>
            <person name="Lipzen A."/>
            <person name="Aerts A."/>
            <person name="Barry K."/>
            <person name="Henrissat B."/>
            <person name="Blanchette R."/>
            <person name="Grigoriev I."/>
            <person name="Cullen D."/>
        </authorList>
    </citation>
    <scope>NUCLEOTIDE SEQUENCE [LARGE SCALE GENOMIC DNA]</scope>
    <source>
        <strain evidence="2 3">MAD-698-R-SB12</strain>
    </source>
</reference>
<organism evidence="2 3">
    <name type="scientific">Postia placenta MAD-698-R-SB12</name>
    <dbReference type="NCBI Taxonomy" id="670580"/>
    <lineage>
        <taxon>Eukaryota</taxon>
        <taxon>Fungi</taxon>
        <taxon>Dikarya</taxon>
        <taxon>Basidiomycota</taxon>
        <taxon>Agaricomycotina</taxon>
        <taxon>Agaricomycetes</taxon>
        <taxon>Polyporales</taxon>
        <taxon>Adustoporiaceae</taxon>
        <taxon>Rhodonia</taxon>
    </lineage>
</organism>
<feature type="compositionally biased region" description="Polar residues" evidence="1">
    <location>
        <begin position="12"/>
        <end position="22"/>
    </location>
</feature>
<dbReference type="OrthoDB" id="10283947at2759"/>
<feature type="compositionally biased region" description="Basic residues" evidence="1">
    <location>
        <begin position="138"/>
        <end position="148"/>
    </location>
</feature>
<feature type="compositionally biased region" description="Basic residues" evidence="1">
    <location>
        <begin position="774"/>
        <end position="787"/>
    </location>
</feature>
<keyword evidence="3" id="KW-1185">Reference proteome</keyword>
<feature type="compositionally biased region" description="Basic and acidic residues" evidence="1">
    <location>
        <begin position="149"/>
        <end position="182"/>
    </location>
</feature>
<dbReference type="GeneID" id="36329939"/>
<sequence length="902" mass="96002">MTSDAWMIPEVSEQTPPTSATATWGGARREPCARSLSSTYNMGPGSGIRNRARGKGKSAAPLVIQLRRQAAHGELRIERPRAQRKEAEDELLYPFLALRRAAKAAAAASEADVVPPRTPAGTRRLEVEVVRTLSTMNGRHKALRRKTRHEIGKQEEHQYDEQAWRRGACDEQEPEHTGEREGTASVVPVQGCSVKVKHTASGASRSRRGWRKLLGLVEGDMKRVPKSSVTKLKGVRVKPKSACKAMRSVTAAEVEHQSMVPQHNEERVPVDVALAFPADEIEHPVAPVGTLPEHSTAASVVEVEPVQAAMPVEGEPHERGLGLEDFAFDFGSCPGMPAELVAALNMPSHVFTVTEAQEVPATEGQIAEATVMAVDAEILSPEPTRDTYSAFAVGMDTIHAEASSGAEEAMADVYTTDDVLVEMASPVVCFTDTVTVDEDSDMLHAEEEAVEMEMDGFESVVAPQALFAQTEMIAANPVTNAGLAGVPVELISAAVDMAQPEEDIEMGHQEQPVMVEENIKMGVQLVSVDAVFGAVAAALIAAGDGGGNNEQDIDAVLDHFGFVQECTVAHLDQEDASVGDITLVGGALDEDHNATSDQDWDTTFVEDAITSSSPKTEKQSRLPAMPLPEVVVSGSDTGEQAVVAGLEDVSIPPTSSAPVISLKTLLDAIAPHPVLPDRLLEDPVPTAGPMFDMQSLYSTLPTNSTGGAEKTTNAGSFARATRSGKVYGGGISKAKKAVAQPTRKCTSSLSSGLLDNDAFRAVRNKSAAEQKARKDTRKRYKKISRKLARQDAESAEPKGGCGRFRLSAVNPKTGRREKMTPITTVKESTDDDLDVDVLCRMSSSLLLTASSHGRTSTQEATDCADDLLGAFASFGLSTDAPSASSTGGSALDDLCDLFNALV</sequence>
<name>A0A1X6N3Q0_9APHY</name>